<evidence type="ECO:0000313" key="17">
    <source>
        <dbReference type="Proteomes" id="UP000199041"/>
    </source>
</evidence>
<dbReference type="PANTHER" id="PTHR11556">
    <property type="entry name" value="FRUCTOSE-1,6-BISPHOSPHATASE-RELATED"/>
    <property type="match status" value="1"/>
</dbReference>
<dbReference type="Gene3D" id="3.30.540.10">
    <property type="entry name" value="Fructose-1,6-Bisphosphatase, subunit A, domain 1"/>
    <property type="match status" value="1"/>
</dbReference>
<evidence type="ECO:0000256" key="9">
    <source>
        <dbReference type="ARBA" id="ARBA00024331"/>
    </source>
</evidence>
<dbReference type="GO" id="GO:0006000">
    <property type="term" value="P:fructose metabolic process"/>
    <property type="evidence" value="ECO:0007669"/>
    <property type="project" value="TreeGrafter"/>
</dbReference>
<evidence type="ECO:0000256" key="1">
    <source>
        <dbReference type="ARBA" id="ARBA00001273"/>
    </source>
</evidence>
<organism evidence="16 17">
    <name type="scientific">Arachidicoccus rhizosphaerae</name>
    <dbReference type="NCBI Taxonomy" id="551991"/>
    <lineage>
        <taxon>Bacteria</taxon>
        <taxon>Pseudomonadati</taxon>
        <taxon>Bacteroidota</taxon>
        <taxon>Chitinophagia</taxon>
        <taxon>Chitinophagales</taxon>
        <taxon>Chitinophagaceae</taxon>
        <taxon>Arachidicoccus</taxon>
    </lineage>
</organism>
<gene>
    <name evidence="12" type="primary">fbp</name>
    <name evidence="16" type="ORF">SAMN05192529_101275</name>
</gene>
<dbReference type="GO" id="GO:0042132">
    <property type="term" value="F:fructose 1,6-bisphosphate 1-phosphatase activity"/>
    <property type="evidence" value="ECO:0007669"/>
    <property type="project" value="UniProtKB-UniRule"/>
</dbReference>
<dbReference type="InterPro" id="IPR028343">
    <property type="entry name" value="FBPtase"/>
</dbReference>
<evidence type="ECO:0000256" key="11">
    <source>
        <dbReference type="ARBA" id="ARBA00081210"/>
    </source>
</evidence>
<dbReference type="PRINTS" id="PR00115">
    <property type="entry name" value="F16BPHPHTASE"/>
</dbReference>
<dbReference type="PIRSF" id="PIRSF000904">
    <property type="entry name" value="FBPtase_SBPase"/>
    <property type="match status" value="1"/>
</dbReference>
<dbReference type="GO" id="GO:0030388">
    <property type="term" value="P:fructose 1,6-bisphosphate metabolic process"/>
    <property type="evidence" value="ECO:0007669"/>
    <property type="project" value="TreeGrafter"/>
</dbReference>
<comment type="pathway">
    <text evidence="9">Carbohydrate biosynthesis.</text>
</comment>
<comment type="subunit">
    <text evidence="12">Homotetramer.</text>
</comment>
<dbReference type="CDD" id="cd00354">
    <property type="entry name" value="FBPase"/>
    <property type="match status" value="1"/>
</dbReference>
<evidence type="ECO:0000256" key="3">
    <source>
        <dbReference type="ARBA" id="ARBA00013093"/>
    </source>
</evidence>
<dbReference type="HAMAP" id="MF_01855">
    <property type="entry name" value="FBPase_class1"/>
    <property type="match status" value="1"/>
</dbReference>
<keyword evidence="17" id="KW-1185">Reference proteome</keyword>
<sequence length="336" mass="37588">MITLDEFTIQQLRLYPQATGELSGLLRGIGLAAKMVNVQVNKAAIADILGEDGGAVNVQGETVQKLDSLANNTFINVLRHGIHCAGIVSEENEEMIVFDDPKNNQSKYVVLMDPLDGSSNTDVNAPIGTIFSIYRRVSKLGEPCTKEDFLQKGDNQFAAGYVLYGSSTMFVYGTRRHSVNGFTLDNSVGEFYLSNPHMQMPVDGKTYHFDYKYYHGVDQRVRTFLDYCNEPVDNLDGRFANKNAGCMVADMHRIFLKGGMFLYPTRKNKPQGKLRLMYECNPMAFLTELCGGSATDGTRRIMEIEPTDYHERTPIFIGSKHLVDQFESCPVDDNHG</sequence>
<dbReference type="Pfam" id="PF18913">
    <property type="entry name" value="FBPase_C"/>
    <property type="match status" value="1"/>
</dbReference>
<dbReference type="GO" id="GO:0000287">
    <property type="term" value="F:magnesium ion binding"/>
    <property type="evidence" value="ECO:0007669"/>
    <property type="project" value="UniProtKB-UniRule"/>
</dbReference>
<dbReference type="NCBIfam" id="NF006778">
    <property type="entry name" value="PRK09293.1-1"/>
    <property type="match status" value="1"/>
</dbReference>
<dbReference type="PANTHER" id="PTHR11556:SF35">
    <property type="entry name" value="SEDOHEPTULOSE-1,7-BISPHOSPHATASE, CHLOROPLASTIC"/>
    <property type="match status" value="1"/>
</dbReference>
<dbReference type="Proteomes" id="UP000199041">
    <property type="component" value="Unassembled WGS sequence"/>
</dbReference>
<evidence type="ECO:0000256" key="13">
    <source>
        <dbReference type="RuleBase" id="RU000508"/>
    </source>
</evidence>
<dbReference type="InterPro" id="IPR033391">
    <property type="entry name" value="FBPase_N"/>
</dbReference>
<dbReference type="FunFam" id="3.30.540.10:FF:000002">
    <property type="entry name" value="Fructose-1,6-bisphosphatase class 1"/>
    <property type="match status" value="1"/>
</dbReference>
<comment type="catalytic activity">
    <reaction evidence="1 12">
        <text>beta-D-fructose 1,6-bisphosphate + H2O = beta-D-fructose 6-phosphate + phosphate</text>
        <dbReference type="Rhea" id="RHEA:11064"/>
        <dbReference type="ChEBI" id="CHEBI:15377"/>
        <dbReference type="ChEBI" id="CHEBI:32966"/>
        <dbReference type="ChEBI" id="CHEBI:43474"/>
        <dbReference type="ChEBI" id="CHEBI:57634"/>
        <dbReference type="EC" id="3.1.3.11"/>
    </reaction>
</comment>
<keyword evidence="5 12" id="KW-0479">Metal-binding</keyword>
<proteinExistence type="inferred from homology"/>
<dbReference type="OrthoDB" id="9806756at2"/>
<evidence type="ECO:0000259" key="15">
    <source>
        <dbReference type="Pfam" id="PF18913"/>
    </source>
</evidence>
<feature type="binding site" evidence="12">
    <location>
        <position position="113"/>
    </location>
    <ligand>
        <name>Mg(2+)</name>
        <dbReference type="ChEBI" id="CHEBI:18420"/>
        <label>1</label>
    </ligand>
</feature>
<dbReference type="InterPro" id="IPR044015">
    <property type="entry name" value="FBPase_C_dom"/>
</dbReference>
<dbReference type="EMBL" id="FNQY01000001">
    <property type="protein sequence ID" value="SDZ75854.1"/>
    <property type="molecule type" value="Genomic_DNA"/>
</dbReference>
<evidence type="ECO:0000256" key="2">
    <source>
        <dbReference type="ARBA" id="ARBA00010941"/>
    </source>
</evidence>
<dbReference type="GO" id="GO:0006002">
    <property type="term" value="P:fructose 6-phosphate metabolic process"/>
    <property type="evidence" value="ECO:0007669"/>
    <property type="project" value="TreeGrafter"/>
</dbReference>
<comment type="cofactor">
    <cofactor evidence="12">
        <name>Mg(2+)</name>
        <dbReference type="ChEBI" id="CHEBI:18420"/>
    </cofactor>
    <text evidence="12">Binds 2 magnesium ions per subunit.</text>
</comment>
<feature type="binding site" evidence="12">
    <location>
        <position position="279"/>
    </location>
    <ligand>
        <name>Mg(2+)</name>
        <dbReference type="ChEBI" id="CHEBI:18420"/>
        <label>2</label>
    </ligand>
</feature>
<keyword evidence="4 12" id="KW-0963">Cytoplasm</keyword>
<keyword evidence="8 12" id="KW-0119">Carbohydrate metabolism</keyword>
<dbReference type="RefSeq" id="WP_091392382.1">
    <property type="nucleotide sequence ID" value="NZ_FNQY01000001.1"/>
</dbReference>
<comment type="caution">
    <text evidence="12">Lacks conserved residue(s) required for the propagation of feature annotation.</text>
</comment>
<keyword evidence="7 12" id="KW-0460">Magnesium</keyword>
<dbReference type="GO" id="GO:0005986">
    <property type="term" value="P:sucrose biosynthetic process"/>
    <property type="evidence" value="ECO:0007669"/>
    <property type="project" value="TreeGrafter"/>
</dbReference>
<dbReference type="Gene3D" id="3.40.190.80">
    <property type="match status" value="1"/>
</dbReference>
<evidence type="ECO:0000256" key="10">
    <source>
        <dbReference type="ARBA" id="ARBA00072069"/>
    </source>
</evidence>
<name>A0A1H3VNM3_9BACT</name>
<dbReference type="PIRSF" id="PIRSF500210">
    <property type="entry name" value="FBPtase"/>
    <property type="match status" value="1"/>
</dbReference>
<dbReference type="GO" id="GO:0005829">
    <property type="term" value="C:cytosol"/>
    <property type="evidence" value="ECO:0007669"/>
    <property type="project" value="TreeGrafter"/>
</dbReference>
<protein>
    <recommendedName>
        <fullName evidence="10 12">Fructose-1,6-bisphosphatase class 1</fullName>
        <shortName evidence="12">FBPase class 1</shortName>
        <ecNumber evidence="3 12">3.1.3.11</ecNumber>
    </recommendedName>
    <alternativeName>
        <fullName evidence="11 12">D-fructose-1,6-bisphosphate 1-phosphohydrolase class 1</fullName>
    </alternativeName>
</protein>
<evidence type="ECO:0000313" key="16">
    <source>
        <dbReference type="EMBL" id="SDZ75854.1"/>
    </source>
</evidence>
<evidence type="ECO:0000256" key="7">
    <source>
        <dbReference type="ARBA" id="ARBA00022842"/>
    </source>
</evidence>
<feature type="binding site" evidence="12">
    <location>
        <position position="113"/>
    </location>
    <ligand>
        <name>Mg(2+)</name>
        <dbReference type="ChEBI" id="CHEBI:18420"/>
        <label>2</label>
    </ligand>
</feature>
<feature type="domain" description="Fructose-1-6-bisphosphatase class I N-terminal" evidence="14">
    <location>
        <begin position="2"/>
        <end position="195"/>
    </location>
</feature>
<dbReference type="EC" id="3.1.3.11" evidence="3 12"/>
<dbReference type="Pfam" id="PF00316">
    <property type="entry name" value="FBPase"/>
    <property type="match status" value="1"/>
</dbReference>
<comment type="subcellular location">
    <subcellularLocation>
        <location evidence="12">Cytoplasm</location>
    </subcellularLocation>
</comment>
<keyword evidence="6 12" id="KW-0378">Hydrolase</keyword>
<feature type="binding site" evidence="12">
    <location>
        <position position="116"/>
    </location>
    <ligand>
        <name>Mg(2+)</name>
        <dbReference type="ChEBI" id="CHEBI:18420"/>
        <label>2</label>
    </ligand>
</feature>
<dbReference type="InterPro" id="IPR000146">
    <property type="entry name" value="FBPase_class-1"/>
</dbReference>
<comment type="similarity">
    <text evidence="2 12 13">Belongs to the FBPase class 1 family.</text>
</comment>
<evidence type="ECO:0000256" key="8">
    <source>
        <dbReference type="ARBA" id="ARBA00023277"/>
    </source>
</evidence>
<reference evidence="16 17" key="1">
    <citation type="submission" date="2016-10" db="EMBL/GenBank/DDBJ databases">
        <authorList>
            <person name="de Groot N.N."/>
        </authorList>
    </citation>
    <scope>NUCLEOTIDE SEQUENCE [LARGE SCALE GENOMIC DNA]</scope>
    <source>
        <strain evidence="16 17">Vu-144</strain>
    </source>
</reference>
<dbReference type="GO" id="GO:0006094">
    <property type="term" value="P:gluconeogenesis"/>
    <property type="evidence" value="ECO:0007669"/>
    <property type="project" value="UniProtKB-UniRule"/>
</dbReference>
<evidence type="ECO:0000256" key="6">
    <source>
        <dbReference type="ARBA" id="ARBA00022801"/>
    </source>
</evidence>
<feature type="binding site" evidence="12">
    <location>
        <position position="273"/>
    </location>
    <ligand>
        <name>substrate</name>
    </ligand>
</feature>
<evidence type="ECO:0000259" key="14">
    <source>
        <dbReference type="Pfam" id="PF00316"/>
    </source>
</evidence>
<feature type="domain" description="Fructose-1-6-bisphosphatase class 1 C-terminal" evidence="15">
    <location>
        <begin position="201"/>
        <end position="329"/>
    </location>
</feature>
<feature type="binding site" evidence="12">
    <location>
        <begin position="116"/>
        <end position="119"/>
    </location>
    <ligand>
        <name>substrate</name>
    </ligand>
</feature>
<dbReference type="AlphaFoldDB" id="A0A1H3VNM3"/>
<feature type="binding site" evidence="12">
    <location>
        <position position="115"/>
    </location>
    <ligand>
        <name>Mg(2+)</name>
        <dbReference type="ChEBI" id="CHEBI:18420"/>
        <label>1</label>
    </ligand>
</feature>
<dbReference type="STRING" id="551991.SAMN05192529_101275"/>
<dbReference type="SUPFAM" id="SSF56655">
    <property type="entry name" value="Carbohydrate phosphatase"/>
    <property type="match status" value="1"/>
</dbReference>
<evidence type="ECO:0000256" key="4">
    <source>
        <dbReference type="ARBA" id="ARBA00022490"/>
    </source>
</evidence>
<feature type="binding site" evidence="12">
    <location>
        <position position="90"/>
    </location>
    <ligand>
        <name>Mg(2+)</name>
        <dbReference type="ChEBI" id="CHEBI:18420"/>
        <label>1</label>
    </ligand>
</feature>
<evidence type="ECO:0000256" key="5">
    <source>
        <dbReference type="ARBA" id="ARBA00022723"/>
    </source>
</evidence>
<accession>A0A1H3VNM3</accession>
<evidence type="ECO:0000256" key="12">
    <source>
        <dbReference type="HAMAP-Rule" id="MF_01855"/>
    </source>
</evidence>